<comment type="similarity">
    <text evidence="1">Belongs to the sigma-70 factor family. ECF subfamily.</text>
</comment>
<dbReference type="Gene3D" id="1.10.1740.10">
    <property type="match status" value="1"/>
</dbReference>
<evidence type="ECO:0000259" key="6">
    <source>
        <dbReference type="Pfam" id="PF04542"/>
    </source>
</evidence>
<proteinExistence type="inferred from homology"/>
<keyword evidence="9" id="KW-1185">Reference proteome</keyword>
<dbReference type="RefSeq" id="WP_089838157.1">
    <property type="nucleotide sequence ID" value="NZ_FOZL01000001.1"/>
</dbReference>
<dbReference type="OrthoDB" id="9795666at2"/>
<evidence type="ECO:0000256" key="2">
    <source>
        <dbReference type="ARBA" id="ARBA00023015"/>
    </source>
</evidence>
<keyword evidence="2" id="KW-0805">Transcription regulation</keyword>
<sequence>MKTIIAEHDLEIPAAPSQTFDDMDAMIALYEVRIFRFLMASIRDRDLAQTMTQETFFRAWNARESFRGDCAPQTWLMRIAVNLVRDHTRTGRFKFWKKTATVEVSDVAHWLPNHASSAESGLIARQQLESIWQTVAGLSDRQRTIFLLRFVEELELPEIAEATNLPVSTVKSHLYRALETVRKRATERS</sequence>
<keyword evidence="4" id="KW-0238">DNA-binding</keyword>
<dbReference type="InterPro" id="IPR013249">
    <property type="entry name" value="RNA_pol_sigma70_r4_t2"/>
</dbReference>
<dbReference type="InterPro" id="IPR013325">
    <property type="entry name" value="RNA_pol_sigma_r2"/>
</dbReference>
<dbReference type="InterPro" id="IPR036388">
    <property type="entry name" value="WH-like_DNA-bd_sf"/>
</dbReference>
<dbReference type="PANTHER" id="PTHR43133">
    <property type="entry name" value="RNA POLYMERASE ECF-TYPE SIGMA FACTO"/>
    <property type="match status" value="1"/>
</dbReference>
<dbReference type="GO" id="GO:0016987">
    <property type="term" value="F:sigma factor activity"/>
    <property type="evidence" value="ECO:0007669"/>
    <property type="project" value="UniProtKB-KW"/>
</dbReference>
<keyword evidence="3" id="KW-0731">Sigma factor</keyword>
<dbReference type="CDD" id="cd06171">
    <property type="entry name" value="Sigma70_r4"/>
    <property type="match status" value="1"/>
</dbReference>
<dbReference type="GO" id="GO:0006352">
    <property type="term" value="P:DNA-templated transcription initiation"/>
    <property type="evidence" value="ECO:0007669"/>
    <property type="project" value="InterPro"/>
</dbReference>
<dbReference type="NCBIfam" id="TIGR02937">
    <property type="entry name" value="sigma70-ECF"/>
    <property type="match status" value="1"/>
</dbReference>
<accession>A0A1I6LZR8</accession>
<reference evidence="8 9" key="1">
    <citation type="submission" date="2016-10" db="EMBL/GenBank/DDBJ databases">
        <authorList>
            <person name="de Groot N.N."/>
        </authorList>
    </citation>
    <scope>NUCLEOTIDE SEQUENCE [LARGE SCALE GENOMIC DNA]</scope>
    <source>
        <strain evidence="8 9">DSM 21001</strain>
    </source>
</reference>
<protein>
    <submittedName>
        <fullName evidence="8">RNA polymerase sigma-70 factor, ECF subfamily</fullName>
    </submittedName>
</protein>
<gene>
    <name evidence="8" type="ORF">SAMN05421771_1560</name>
</gene>
<dbReference type="InterPro" id="IPR013324">
    <property type="entry name" value="RNA_pol_sigma_r3/r4-like"/>
</dbReference>
<keyword evidence="5" id="KW-0804">Transcription</keyword>
<evidence type="ECO:0000313" key="9">
    <source>
        <dbReference type="Proteomes" id="UP000199024"/>
    </source>
</evidence>
<evidence type="ECO:0000256" key="5">
    <source>
        <dbReference type="ARBA" id="ARBA00023163"/>
    </source>
</evidence>
<dbReference type="GO" id="GO:0003677">
    <property type="term" value="F:DNA binding"/>
    <property type="evidence" value="ECO:0007669"/>
    <property type="project" value="UniProtKB-KW"/>
</dbReference>
<dbReference type="Gene3D" id="1.10.10.10">
    <property type="entry name" value="Winged helix-like DNA-binding domain superfamily/Winged helix DNA-binding domain"/>
    <property type="match status" value="1"/>
</dbReference>
<dbReference type="Proteomes" id="UP000199024">
    <property type="component" value="Unassembled WGS sequence"/>
</dbReference>
<feature type="domain" description="RNA polymerase sigma-70 region 2" evidence="6">
    <location>
        <begin position="28"/>
        <end position="91"/>
    </location>
</feature>
<evidence type="ECO:0000256" key="1">
    <source>
        <dbReference type="ARBA" id="ARBA00010641"/>
    </source>
</evidence>
<evidence type="ECO:0000259" key="7">
    <source>
        <dbReference type="Pfam" id="PF08281"/>
    </source>
</evidence>
<dbReference type="AlphaFoldDB" id="A0A1I6LZR8"/>
<dbReference type="EMBL" id="FOZL01000001">
    <property type="protein sequence ID" value="SFS08925.1"/>
    <property type="molecule type" value="Genomic_DNA"/>
</dbReference>
<dbReference type="STRING" id="474950.SAMN05421771_1560"/>
<evidence type="ECO:0000256" key="3">
    <source>
        <dbReference type="ARBA" id="ARBA00023082"/>
    </source>
</evidence>
<name>A0A1I6LZR8_9BACT</name>
<feature type="domain" description="RNA polymerase sigma factor 70 region 4 type 2" evidence="7">
    <location>
        <begin position="129"/>
        <end position="179"/>
    </location>
</feature>
<dbReference type="InterPro" id="IPR014284">
    <property type="entry name" value="RNA_pol_sigma-70_dom"/>
</dbReference>
<dbReference type="SUPFAM" id="SSF88946">
    <property type="entry name" value="Sigma2 domain of RNA polymerase sigma factors"/>
    <property type="match status" value="1"/>
</dbReference>
<evidence type="ECO:0000313" key="8">
    <source>
        <dbReference type="EMBL" id="SFS08925.1"/>
    </source>
</evidence>
<dbReference type="Pfam" id="PF08281">
    <property type="entry name" value="Sigma70_r4_2"/>
    <property type="match status" value="1"/>
</dbReference>
<dbReference type="InterPro" id="IPR039425">
    <property type="entry name" value="RNA_pol_sigma-70-like"/>
</dbReference>
<evidence type="ECO:0000256" key="4">
    <source>
        <dbReference type="ARBA" id="ARBA00023125"/>
    </source>
</evidence>
<organism evidence="8 9">
    <name type="scientific">Granulicella pectinivorans</name>
    <dbReference type="NCBI Taxonomy" id="474950"/>
    <lineage>
        <taxon>Bacteria</taxon>
        <taxon>Pseudomonadati</taxon>
        <taxon>Acidobacteriota</taxon>
        <taxon>Terriglobia</taxon>
        <taxon>Terriglobales</taxon>
        <taxon>Acidobacteriaceae</taxon>
        <taxon>Granulicella</taxon>
    </lineage>
</organism>
<dbReference type="Pfam" id="PF04542">
    <property type="entry name" value="Sigma70_r2"/>
    <property type="match status" value="1"/>
</dbReference>
<dbReference type="PANTHER" id="PTHR43133:SF8">
    <property type="entry name" value="RNA POLYMERASE SIGMA FACTOR HI_1459-RELATED"/>
    <property type="match status" value="1"/>
</dbReference>
<dbReference type="InterPro" id="IPR007627">
    <property type="entry name" value="RNA_pol_sigma70_r2"/>
</dbReference>
<dbReference type="SUPFAM" id="SSF88659">
    <property type="entry name" value="Sigma3 and sigma4 domains of RNA polymerase sigma factors"/>
    <property type="match status" value="1"/>
</dbReference>